<dbReference type="RefSeq" id="WP_243365035.1">
    <property type="nucleotide sequence ID" value="NZ_CP094348.1"/>
</dbReference>
<keyword evidence="2" id="KW-1185">Reference proteome</keyword>
<proteinExistence type="predicted"/>
<dbReference type="Proteomes" id="UP000830343">
    <property type="component" value="Chromosome"/>
</dbReference>
<protein>
    <submittedName>
        <fullName evidence="1">Cof-type HAD-IIB family hydrolase</fullName>
    </submittedName>
</protein>
<dbReference type="InterPro" id="IPR036412">
    <property type="entry name" value="HAD-like_sf"/>
</dbReference>
<dbReference type="NCBIfam" id="TIGR01484">
    <property type="entry name" value="HAD-SF-IIB"/>
    <property type="match status" value="1"/>
</dbReference>
<dbReference type="SUPFAM" id="SSF56784">
    <property type="entry name" value="HAD-like"/>
    <property type="match status" value="1"/>
</dbReference>
<dbReference type="InterPro" id="IPR023214">
    <property type="entry name" value="HAD_sf"/>
</dbReference>
<dbReference type="InterPro" id="IPR000150">
    <property type="entry name" value="Cof"/>
</dbReference>
<dbReference type="PANTHER" id="PTHR10000:SF53">
    <property type="entry name" value="5-AMINO-6-(5-PHOSPHO-D-RIBITYLAMINO)URACIL PHOSPHATASE YBJI-RELATED"/>
    <property type="match status" value="1"/>
</dbReference>
<dbReference type="Gene3D" id="3.30.1240.10">
    <property type="match status" value="1"/>
</dbReference>
<dbReference type="Gene3D" id="3.40.50.1000">
    <property type="entry name" value="HAD superfamily/HAD-like"/>
    <property type="match status" value="1"/>
</dbReference>
<accession>A0ABY3ZX83</accession>
<gene>
    <name evidence="1" type="ORF">MRZ06_06105</name>
</gene>
<organism evidence="1 2">
    <name type="scientific">Macrococcus armenti</name>
    <dbReference type="NCBI Taxonomy" id="2875764"/>
    <lineage>
        <taxon>Bacteria</taxon>
        <taxon>Bacillati</taxon>
        <taxon>Bacillota</taxon>
        <taxon>Bacilli</taxon>
        <taxon>Bacillales</taxon>
        <taxon>Staphylococcaceae</taxon>
        <taxon>Macrococcus</taxon>
    </lineage>
</organism>
<name>A0ABY3ZX83_9STAP</name>
<evidence type="ECO:0000313" key="1">
    <source>
        <dbReference type="EMBL" id="UOB19628.1"/>
    </source>
</evidence>
<dbReference type="InterPro" id="IPR006379">
    <property type="entry name" value="HAD-SF_hydro_IIB"/>
</dbReference>
<dbReference type="NCBIfam" id="TIGR00099">
    <property type="entry name" value="Cof-subfamily"/>
    <property type="match status" value="1"/>
</dbReference>
<reference evidence="1" key="2">
    <citation type="submission" date="2022-04" db="EMBL/GenBank/DDBJ databases">
        <title>Antimicrobial genetic elements in methicillin-resistant Macrococcus armenti.</title>
        <authorList>
            <person name="Keller J.E."/>
            <person name="Schwendener S."/>
            <person name="Pantucek R."/>
            <person name="Perreten V."/>
        </authorList>
    </citation>
    <scope>NUCLEOTIDE SEQUENCE</scope>
    <source>
        <strain evidence="1">CCM 2609</strain>
    </source>
</reference>
<sequence length="256" mass="29055">MKAIAVDLDGTFLNDQHTFDELRFARLYKTLLRLNIKFIVASSNHSVVLKNYFEMYDSIIYISQNGALLEMDERVINSVSIKTDDFNLAFSALTKNNYNFVSTSVDKAYVPLNADENFIEIAQPYYPEFIKVSHFKEIEDDILNITVSSRRSELESVRTIIPNSLTCVYSGEHCIDITGAVDKASMLKHLITEQQISPDELYVFGDGENDISMMQLTKNSYAMNNADVNVKHHANFIAPSNNQSGVLEVIERTLNQ</sequence>
<dbReference type="Pfam" id="PF08282">
    <property type="entry name" value="Hydrolase_3"/>
    <property type="match status" value="1"/>
</dbReference>
<dbReference type="EMBL" id="CP094348">
    <property type="protein sequence ID" value="UOB19628.1"/>
    <property type="molecule type" value="Genomic_DNA"/>
</dbReference>
<dbReference type="SFLD" id="SFLDS00003">
    <property type="entry name" value="Haloacid_Dehalogenase"/>
    <property type="match status" value="1"/>
</dbReference>
<evidence type="ECO:0000313" key="2">
    <source>
        <dbReference type="Proteomes" id="UP000830343"/>
    </source>
</evidence>
<dbReference type="PANTHER" id="PTHR10000">
    <property type="entry name" value="PHOSPHOSERINE PHOSPHATASE"/>
    <property type="match status" value="1"/>
</dbReference>
<keyword evidence="1" id="KW-0378">Hydrolase</keyword>
<dbReference type="SFLD" id="SFLDG01140">
    <property type="entry name" value="C2.B:_Phosphomannomutase_and_P"/>
    <property type="match status" value="1"/>
</dbReference>
<dbReference type="GO" id="GO:0016787">
    <property type="term" value="F:hydrolase activity"/>
    <property type="evidence" value="ECO:0007669"/>
    <property type="project" value="UniProtKB-KW"/>
</dbReference>
<reference evidence="1" key="1">
    <citation type="submission" date="2022-03" db="EMBL/GenBank/DDBJ databases">
        <authorList>
            <person name="Vrbovska V."/>
            <person name="Kovarovic V."/>
            <person name="Botka T."/>
            <person name="Pantucek R."/>
        </authorList>
    </citation>
    <scope>NUCLEOTIDE SEQUENCE</scope>
    <source>
        <strain evidence="1">CCM 2609</strain>
    </source>
</reference>